<accession>A0A6L2NTT6</accession>
<protein>
    <recommendedName>
        <fullName evidence="2">Reverse transcriptase Ty1/copia-type domain-containing protein</fullName>
    </recommendedName>
</protein>
<sequence>MVVYIDSLTNSMNYQPVSAGNRTNGNAGIEINSNAGQVREEKVSDQEYILLPLLNTCLNVPSSYEEVESSPKDDAVKKSTAQPTFVEGSKINDLGSLDQQMKSTDDLENTNINAASSSFSHPAALDDFSKMTNLEDTGIFDDAYDDRDEGAEADYNNLEIVISVSPIPFTRIHKDHPKEQIIREVYSAIQTRKMAKQNEAGLITFINKQRRTNHKDFQNCLFACFLSQMEPKKTLVDLPHEKRAIGTKWVYRNKRDQRGVIVRNKARLVAQGHRQEEGIDYDEVFALVARIEAIRLFLAYAYFMDFTVYQMDVKSSFLYGTIKEVVYVSQPSSFMDPEFPDRVYKVEKALYCLHQAHRACVKSASTPIDTHNPLSKDADGTDVDVHLCASLDKKSTTGGCQFLGSRQVLWLQNQLLNYGYNFMQTKIHIDNESSICVVKNHVYHSKTKHIEIKHHFIKDSYEKRLIEMVKIHTDYNVTDLLTKAFDVTRMECKSGQVMKIGLKLKGYLNNDGYADLVQHAEKKELAISGQMATGKEFLNLLMVGSLPKTINLKFIEQHNMVVYFEKSDDNTEFHQIVDFLSSCSINYALTISSTIYSSYIEQFWSTASSKTINFVKQIHVNVDGKAVVISKSSVRNDLLFNDEDGGDNVERAITTDASLEAALTVITYLRPRPQQCLILTFLREWIHVAVPGAKKPCEVLMFRLDIVPPTPYDSPLTGGYTPGSDEGRLKLDALMEIYTTLSNRVTTLENDHSSTKDVYHKAFITLTKRVKKLETQLKQKRSRAVIHSSDEEEPREVHETADPLKDDDDVTLAETLLNIKRSTSKDKGKAQKLHAEELAKEAARQEHEKYNLEKALELQRQLDKRSYEEIWISSSIKKLKETKLDEQKEEEVEAQVDSDQEVEEVKLYMRIVLDEDIVIDAIPLATKPSVIVEYKIVKEGKISTYHITRADGKVLMIDWLSIVETDKVNHIVETNILKLVVEIDSFVMSSDKFEDETRSSDGLQPKQADLSDVHALNELHLHEIHVVPSKQEADQY</sequence>
<dbReference type="AlphaFoldDB" id="A0A6L2NTT6"/>
<reference evidence="3" key="1">
    <citation type="journal article" date="2019" name="Sci. Rep.">
        <title>Draft genome of Tanacetum cinerariifolium, the natural source of mosquito coil.</title>
        <authorList>
            <person name="Yamashiro T."/>
            <person name="Shiraishi A."/>
            <person name="Satake H."/>
            <person name="Nakayama K."/>
        </authorList>
    </citation>
    <scope>NUCLEOTIDE SEQUENCE</scope>
</reference>
<dbReference type="InterPro" id="IPR013103">
    <property type="entry name" value="RVT_2"/>
</dbReference>
<name>A0A6L2NTT6_TANCI</name>
<organism evidence="3">
    <name type="scientific">Tanacetum cinerariifolium</name>
    <name type="common">Dalmatian daisy</name>
    <name type="synonym">Chrysanthemum cinerariifolium</name>
    <dbReference type="NCBI Taxonomy" id="118510"/>
    <lineage>
        <taxon>Eukaryota</taxon>
        <taxon>Viridiplantae</taxon>
        <taxon>Streptophyta</taxon>
        <taxon>Embryophyta</taxon>
        <taxon>Tracheophyta</taxon>
        <taxon>Spermatophyta</taxon>
        <taxon>Magnoliopsida</taxon>
        <taxon>eudicotyledons</taxon>
        <taxon>Gunneridae</taxon>
        <taxon>Pentapetalae</taxon>
        <taxon>asterids</taxon>
        <taxon>campanulids</taxon>
        <taxon>Asterales</taxon>
        <taxon>Asteraceae</taxon>
        <taxon>Asteroideae</taxon>
        <taxon>Anthemideae</taxon>
        <taxon>Anthemidinae</taxon>
        <taxon>Tanacetum</taxon>
    </lineage>
</organism>
<dbReference type="Pfam" id="PF07727">
    <property type="entry name" value="RVT_2"/>
    <property type="match status" value="1"/>
</dbReference>
<proteinExistence type="predicted"/>
<comment type="caution">
    <text evidence="3">The sequence shown here is derived from an EMBL/GenBank/DDBJ whole genome shotgun (WGS) entry which is preliminary data.</text>
</comment>
<feature type="region of interest" description="Disordered" evidence="1">
    <location>
        <begin position="781"/>
        <end position="803"/>
    </location>
</feature>
<dbReference type="CDD" id="cd09272">
    <property type="entry name" value="RNase_HI_RT_Ty1"/>
    <property type="match status" value="1"/>
</dbReference>
<evidence type="ECO:0000259" key="2">
    <source>
        <dbReference type="Pfam" id="PF07727"/>
    </source>
</evidence>
<feature type="domain" description="Reverse transcriptase Ty1/copia-type" evidence="2">
    <location>
        <begin position="234"/>
        <end position="363"/>
    </location>
</feature>
<dbReference type="PANTHER" id="PTHR11439">
    <property type="entry name" value="GAG-POL-RELATED RETROTRANSPOSON"/>
    <property type="match status" value="1"/>
</dbReference>
<dbReference type="EMBL" id="BKCJ010009982">
    <property type="protein sequence ID" value="GEU89526.1"/>
    <property type="molecule type" value="Genomic_DNA"/>
</dbReference>
<dbReference type="PANTHER" id="PTHR11439:SF495">
    <property type="entry name" value="REVERSE TRANSCRIPTASE, RNA-DEPENDENT DNA POLYMERASE-RELATED"/>
    <property type="match status" value="1"/>
</dbReference>
<gene>
    <name evidence="3" type="ORF">Tci_061504</name>
</gene>
<evidence type="ECO:0000256" key="1">
    <source>
        <dbReference type="SAM" id="MobiDB-lite"/>
    </source>
</evidence>
<evidence type="ECO:0000313" key="3">
    <source>
        <dbReference type="EMBL" id="GEU89526.1"/>
    </source>
</evidence>